<evidence type="ECO:0000313" key="2">
    <source>
        <dbReference type="EMBL" id="RUL87371.1"/>
    </source>
</evidence>
<sequence>MFELGSDDEGQPGADETSATRSVLVWDESVGPQPLGFGPDAEPIVLDWSGRGEPELLVTTRVGRAGRRSRLYRPRSSPGVWPAVFDPGIDLPALDGLRLPCPLPNGRPSRFDLISLATSGLVFLSNLGGAHDPSFGPRVSLDLPADLGLGPIRIAQMLPIDWDGDGRVDLVIGLDDLEGYWPDPKVPPAQQVGWDVDGGHPSLDRRGRWRGREPIGRLFWLRNVGEPGSPRFEGPEPIDSDGSLAFAARPAVVRLPWGSSRAPEVVASDATGAVRFYRNFGGQLPPVLMEPRPLRDLGDGRPIVLPEDRTIVSAADIDRDHRDELIFGTSDGRVFAVVAGKGKDTGRVVGPVLQEGTMLRLGGGAVVTAGDLDGDGGLDLVVGDLSGRLHWLFDLGGPGDHRYGPPEAIESGGDPFRIGPRADGLWLGPVEPPLSVAAPLLVDWKNNGRPDLIVTGNGGATLFLRNNGHATQPRFDFAEPLRCERKPVHLPPRVRPAAADWEGSGAIDLIAPDSFGILCLWRRVDTLEVAPPEPLIDRLGRPIRVDGPFGLVGNCCLWAGPWTGSGRPDLLLGLPITSRFVVPAMTGEPLVDLDDVPNVILLENQGENVVIPRPIRLADGGPLIVRDDSVSPSGVDWTGRGSLDLLIGSGSGMVELFPRSSLLW</sequence>
<dbReference type="OrthoDB" id="41724at2"/>
<evidence type="ECO:0000256" key="1">
    <source>
        <dbReference type="SAM" id="MobiDB-lite"/>
    </source>
</evidence>
<comment type="caution">
    <text evidence="2">The sequence shown here is derived from an EMBL/GenBank/DDBJ whole genome shotgun (WGS) entry which is preliminary data.</text>
</comment>
<reference evidence="2 3" key="1">
    <citation type="submission" date="2018-12" db="EMBL/GenBank/DDBJ databases">
        <authorList>
            <person name="Toschakov S.V."/>
        </authorList>
    </citation>
    <scope>NUCLEOTIDE SEQUENCE [LARGE SCALE GENOMIC DNA]</scope>
    <source>
        <strain evidence="2 3">GM2012</strain>
    </source>
</reference>
<evidence type="ECO:0000313" key="3">
    <source>
        <dbReference type="Proteomes" id="UP000280296"/>
    </source>
</evidence>
<feature type="region of interest" description="Disordered" evidence="1">
    <location>
        <begin position="1"/>
        <end position="20"/>
    </location>
</feature>
<feature type="compositionally biased region" description="Acidic residues" evidence="1">
    <location>
        <begin position="1"/>
        <end position="10"/>
    </location>
</feature>
<dbReference type="RefSeq" id="WP_126725735.1">
    <property type="nucleotide sequence ID" value="NZ_RYZH01000022.1"/>
</dbReference>
<dbReference type="PANTHER" id="PTHR44103">
    <property type="entry name" value="PROPROTEIN CONVERTASE P"/>
    <property type="match status" value="1"/>
</dbReference>
<dbReference type="Gene3D" id="2.130.10.130">
    <property type="entry name" value="Integrin alpha, N-terminal"/>
    <property type="match status" value="1"/>
</dbReference>
<dbReference type="EMBL" id="RYZH01000022">
    <property type="protein sequence ID" value="RUL87371.1"/>
    <property type="molecule type" value="Genomic_DNA"/>
</dbReference>
<reference evidence="2 3" key="2">
    <citation type="submission" date="2019-01" db="EMBL/GenBank/DDBJ databases">
        <title>Tautonia sociabilis, a novel thermotolerant planctomycete of Isosphaeraceae family, isolated from a 4000 m deep subterranean habitat.</title>
        <authorList>
            <person name="Kovaleva O.L."/>
            <person name="Elcheninov A.G."/>
            <person name="Van Heerden E."/>
            <person name="Toshchakov S.V."/>
            <person name="Novikov A."/>
            <person name="Bonch-Osmolovskaya E.A."/>
            <person name="Kublanov I.V."/>
        </authorList>
    </citation>
    <scope>NUCLEOTIDE SEQUENCE [LARGE SCALE GENOMIC DNA]</scope>
    <source>
        <strain evidence="2 3">GM2012</strain>
    </source>
</reference>
<dbReference type="InterPro" id="IPR028994">
    <property type="entry name" value="Integrin_alpha_N"/>
</dbReference>
<dbReference type="SUPFAM" id="SSF69318">
    <property type="entry name" value="Integrin alpha N-terminal domain"/>
    <property type="match status" value="2"/>
</dbReference>
<keyword evidence="3" id="KW-1185">Reference proteome</keyword>
<organism evidence="2 3">
    <name type="scientific">Tautonia sociabilis</name>
    <dbReference type="NCBI Taxonomy" id="2080755"/>
    <lineage>
        <taxon>Bacteria</taxon>
        <taxon>Pseudomonadati</taxon>
        <taxon>Planctomycetota</taxon>
        <taxon>Planctomycetia</taxon>
        <taxon>Isosphaerales</taxon>
        <taxon>Isosphaeraceae</taxon>
        <taxon>Tautonia</taxon>
    </lineage>
</organism>
<dbReference type="PANTHER" id="PTHR44103:SF1">
    <property type="entry name" value="PROPROTEIN CONVERTASE P"/>
    <property type="match status" value="1"/>
</dbReference>
<proteinExistence type="predicted"/>
<dbReference type="AlphaFoldDB" id="A0A432MJ39"/>
<gene>
    <name evidence="2" type="ORF">TsocGM_12640</name>
</gene>
<dbReference type="Proteomes" id="UP000280296">
    <property type="component" value="Unassembled WGS sequence"/>
</dbReference>
<protein>
    <recommendedName>
        <fullName evidence="4">VCBS repeat-containing protein</fullName>
    </recommendedName>
</protein>
<accession>A0A432MJ39</accession>
<evidence type="ECO:0008006" key="4">
    <source>
        <dbReference type="Google" id="ProtNLM"/>
    </source>
</evidence>
<name>A0A432MJ39_9BACT</name>